<proteinExistence type="predicted"/>
<dbReference type="SUPFAM" id="SSF52047">
    <property type="entry name" value="RNI-like"/>
    <property type="match status" value="1"/>
</dbReference>
<evidence type="ECO:0000313" key="3">
    <source>
        <dbReference type="EMBL" id="RDB17919.1"/>
    </source>
</evidence>
<feature type="domain" description="F-box" evidence="2">
    <location>
        <begin position="14"/>
        <end position="62"/>
    </location>
</feature>
<name>A0A369J788_HYPMA</name>
<evidence type="ECO:0000256" key="1">
    <source>
        <dbReference type="SAM" id="MobiDB-lite"/>
    </source>
</evidence>
<accession>A0A369J788</accession>
<dbReference type="EMBL" id="LUEZ02000107">
    <property type="protein sequence ID" value="RDB17919.1"/>
    <property type="molecule type" value="Genomic_DNA"/>
</dbReference>
<dbReference type="InterPro" id="IPR036047">
    <property type="entry name" value="F-box-like_dom_sf"/>
</dbReference>
<dbReference type="Gene3D" id="1.20.1280.50">
    <property type="match status" value="1"/>
</dbReference>
<dbReference type="InParanoid" id="A0A369J788"/>
<dbReference type="Pfam" id="PF12937">
    <property type="entry name" value="F-box-like"/>
    <property type="match status" value="1"/>
</dbReference>
<dbReference type="SUPFAM" id="SSF81383">
    <property type="entry name" value="F-box domain"/>
    <property type="match status" value="1"/>
</dbReference>
<evidence type="ECO:0000259" key="2">
    <source>
        <dbReference type="Pfam" id="PF12937"/>
    </source>
</evidence>
<dbReference type="Gene3D" id="3.80.10.10">
    <property type="entry name" value="Ribonuclease Inhibitor"/>
    <property type="match status" value="1"/>
</dbReference>
<dbReference type="InterPro" id="IPR001810">
    <property type="entry name" value="F-box_dom"/>
</dbReference>
<keyword evidence="4" id="KW-1185">Reference proteome</keyword>
<feature type="region of interest" description="Disordered" evidence="1">
    <location>
        <begin position="288"/>
        <end position="308"/>
    </location>
</feature>
<evidence type="ECO:0000313" key="4">
    <source>
        <dbReference type="Proteomes" id="UP000076154"/>
    </source>
</evidence>
<dbReference type="Proteomes" id="UP000076154">
    <property type="component" value="Unassembled WGS sequence"/>
</dbReference>
<comment type="caution">
    <text evidence="3">The sequence shown here is derived from an EMBL/GenBank/DDBJ whole genome shotgun (WGS) entry which is preliminary data.</text>
</comment>
<sequence>MDDDAAHPRLPMPIDTIPLELLIEIFAYCAAQDPLAPLAFRSVSKWWREAGASPRIWQHIFLDDQAHSPAFLRTKAELWALRSVPLLLDIELKVDANDLILPMLSYVLPYVDRWRSLTLTGKREEVIKFPRSFPMTRESLDFLHIFIQEDDQPAPGHTVVAELPHNHHMNVWLLELPSSLILSPLRFVNITIAEDALSDMHTTPRAILDFLSACPELETFHFSGWHHNDEPDAAPLPIVSLPNLHTLHLKNTCMARAILSSLYTPMLVNLYLAHLNVEFALRGEYHEDGDSEDDAHDFSQSPSSDHATGMGLRKLIARSNPPIMVLDMDFSDMRTKDFRYIFDRLPYLQDFLIVASDMSDTVINLLRPYTLPGGIVRTRLPRLKSLNLYNCQRLSGDAIVDMLTARVKHTDKGQDTLQEVSIVTCDGFTQDHAQLLVKHLGHRLRMV</sequence>
<organism evidence="3 4">
    <name type="scientific">Hypsizygus marmoreus</name>
    <name type="common">White beech mushroom</name>
    <name type="synonym">Agaricus marmoreus</name>
    <dbReference type="NCBI Taxonomy" id="39966"/>
    <lineage>
        <taxon>Eukaryota</taxon>
        <taxon>Fungi</taxon>
        <taxon>Dikarya</taxon>
        <taxon>Basidiomycota</taxon>
        <taxon>Agaricomycotina</taxon>
        <taxon>Agaricomycetes</taxon>
        <taxon>Agaricomycetidae</taxon>
        <taxon>Agaricales</taxon>
        <taxon>Tricholomatineae</taxon>
        <taxon>Lyophyllaceae</taxon>
        <taxon>Hypsizygus</taxon>
    </lineage>
</organism>
<reference evidence="3" key="1">
    <citation type="submission" date="2018-04" db="EMBL/GenBank/DDBJ databases">
        <title>Whole genome sequencing of Hypsizygus marmoreus.</title>
        <authorList>
            <person name="Choi I.-G."/>
            <person name="Min B."/>
            <person name="Kim J.-G."/>
            <person name="Kim S."/>
            <person name="Oh Y.-L."/>
            <person name="Kong W.-S."/>
            <person name="Park H."/>
            <person name="Jeong J."/>
            <person name="Song E.-S."/>
        </authorList>
    </citation>
    <scope>NUCLEOTIDE SEQUENCE [LARGE SCALE GENOMIC DNA]</scope>
    <source>
        <strain evidence="3">51987-8</strain>
    </source>
</reference>
<dbReference type="STRING" id="39966.A0A369J788"/>
<protein>
    <recommendedName>
        <fullName evidence="2">F-box domain-containing protein</fullName>
    </recommendedName>
</protein>
<dbReference type="OrthoDB" id="3359674at2759"/>
<dbReference type="AlphaFoldDB" id="A0A369J788"/>
<dbReference type="InterPro" id="IPR032675">
    <property type="entry name" value="LRR_dom_sf"/>
</dbReference>
<gene>
    <name evidence="3" type="ORF">Hypma_000925</name>
</gene>